<feature type="region of interest" description="Disordered" evidence="4">
    <location>
        <begin position="89"/>
        <end position="109"/>
    </location>
</feature>
<name>A0A8H3IPB4_9LECA</name>
<dbReference type="PANTHER" id="PTHR12133">
    <property type="entry name" value="TRNA (ADENINE(58)-N(1))-METHYLTRANSFERASE"/>
    <property type="match status" value="1"/>
</dbReference>
<organism evidence="5 6">
    <name type="scientific">Imshaugia aleurites</name>
    <dbReference type="NCBI Taxonomy" id="172621"/>
    <lineage>
        <taxon>Eukaryota</taxon>
        <taxon>Fungi</taxon>
        <taxon>Dikarya</taxon>
        <taxon>Ascomycota</taxon>
        <taxon>Pezizomycotina</taxon>
        <taxon>Lecanoromycetes</taxon>
        <taxon>OSLEUM clade</taxon>
        <taxon>Lecanoromycetidae</taxon>
        <taxon>Lecanorales</taxon>
        <taxon>Lecanorineae</taxon>
        <taxon>Parmeliaceae</taxon>
        <taxon>Imshaugia</taxon>
    </lineage>
</organism>
<reference evidence="5" key="1">
    <citation type="submission" date="2021-03" db="EMBL/GenBank/DDBJ databases">
        <authorList>
            <person name="Tagirdzhanova G."/>
        </authorList>
    </citation>
    <scope>NUCLEOTIDE SEQUENCE</scope>
</reference>
<dbReference type="OrthoDB" id="5585464at2759"/>
<dbReference type="PROSITE" id="PS51620">
    <property type="entry name" value="SAM_TRM61"/>
    <property type="match status" value="1"/>
</dbReference>
<dbReference type="Gene3D" id="3.40.50.150">
    <property type="entry name" value="Vaccinia Virus protein VP39"/>
    <property type="match status" value="1"/>
</dbReference>
<proteinExistence type="predicted"/>
<evidence type="ECO:0000256" key="3">
    <source>
        <dbReference type="ARBA" id="ARBA00033309"/>
    </source>
</evidence>
<dbReference type="GO" id="GO:0030488">
    <property type="term" value="P:tRNA methylation"/>
    <property type="evidence" value="ECO:0007669"/>
    <property type="project" value="InterPro"/>
</dbReference>
<gene>
    <name evidence="5" type="ORF">IMSHALPRED_006977</name>
</gene>
<dbReference type="Proteomes" id="UP000664534">
    <property type="component" value="Unassembled WGS sequence"/>
</dbReference>
<dbReference type="InterPro" id="IPR014816">
    <property type="entry name" value="tRNA_MeTrfase_Gcd14"/>
</dbReference>
<sequence>MTPRMVTPIYPADANLIASLLDIHASPSYSTQGPPSLEILEAGTGHGALTLHLARAIHAANVLRPNVNRLRNKALEDCQSASCLRDGNLISQRPSGQEDDLNSQSISSYDHNSDDRQAVIHTLDVSRIHSKHAEQIVKGFRNGLYAQNIVFHVGDVSQWIDEQVLHRRLGLGEKAFLSHIVLDMPSSSHHVEKAASVLHTNGNLLAFNPSITQIISVVKTVKQLGLPLVLQSVLELGLNVSGGKDWDVRTVVPRAVTRKAKASVRNYDTSTNVDKESDDDAVADLAEANTAQGDDQPNHDQVSGIEVVCRPRVGVRLAGGGFVGVWKKMKCS</sequence>
<accession>A0A8H3IPB4</accession>
<dbReference type="SUPFAM" id="SSF53335">
    <property type="entry name" value="S-adenosyl-L-methionine-dependent methyltransferases"/>
    <property type="match status" value="1"/>
</dbReference>
<evidence type="ECO:0000256" key="4">
    <source>
        <dbReference type="SAM" id="MobiDB-lite"/>
    </source>
</evidence>
<dbReference type="EC" id="2.1.1.220" evidence="1"/>
<protein>
    <recommendedName>
        <fullName evidence="2">tRNA (adenine(58)-N(1))-methyltransferase catalytic subunit TRM61</fullName>
        <ecNumber evidence="1">2.1.1.220</ecNumber>
    </recommendedName>
    <alternativeName>
        <fullName evidence="3">tRNA(m1A58)-methyltransferase subunit TRM61</fullName>
    </alternativeName>
</protein>
<evidence type="ECO:0000313" key="5">
    <source>
        <dbReference type="EMBL" id="CAF9926498.1"/>
    </source>
</evidence>
<dbReference type="GO" id="GO:0005739">
    <property type="term" value="C:mitochondrion"/>
    <property type="evidence" value="ECO:0007669"/>
    <property type="project" value="TreeGrafter"/>
</dbReference>
<dbReference type="InterPro" id="IPR029063">
    <property type="entry name" value="SAM-dependent_MTases_sf"/>
</dbReference>
<dbReference type="PANTHER" id="PTHR12133:SF1">
    <property type="entry name" value="TRNA (ADENINE(58)-N(1))-METHYLTRANSFERASE, MITOCHONDRIAL"/>
    <property type="match status" value="1"/>
</dbReference>
<dbReference type="EMBL" id="CAJPDT010000043">
    <property type="protein sequence ID" value="CAF9926498.1"/>
    <property type="molecule type" value="Genomic_DNA"/>
</dbReference>
<dbReference type="AlphaFoldDB" id="A0A8H3IPB4"/>
<keyword evidence="6" id="KW-1185">Reference proteome</keyword>
<evidence type="ECO:0000256" key="1">
    <source>
        <dbReference type="ARBA" id="ARBA00012796"/>
    </source>
</evidence>
<dbReference type="GO" id="GO:0160107">
    <property type="term" value="F:tRNA (adenine(58)-N1)-methyltransferase activity"/>
    <property type="evidence" value="ECO:0007669"/>
    <property type="project" value="UniProtKB-EC"/>
</dbReference>
<evidence type="ECO:0000313" key="6">
    <source>
        <dbReference type="Proteomes" id="UP000664534"/>
    </source>
</evidence>
<comment type="caution">
    <text evidence="5">The sequence shown here is derived from an EMBL/GenBank/DDBJ whole genome shotgun (WGS) entry which is preliminary data.</text>
</comment>
<evidence type="ECO:0000256" key="2">
    <source>
        <dbReference type="ARBA" id="ARBA00015963"/>
    </source>
</evidence>
<dbReference type="GO" id="GO:0031515">
    <property type="term" value="C:tRNA (m1A) methyltransferase complex"/>
    <property type="evidence" value="ECO:0007669"/>
    <property type="project" value="InterPro"/>
</dbReference>